<dbReference type="InterPro" id="IPR028994">
    <property type="entry name" value="Integrin_alpha_N"/>
</dbReference>
<evidence type="ECO:0000256" key="1">
    <source>
        <dbReference type="SAM" id="SignalP"/>
    </source>
</evidence>
<dbReference type="SUPFAM" id="SSF69318">
    <property type="entry name" value="Integrin alpha N-terminal domain"/>
    <property type="match status" value="1"/>
</dbReference>
<sequence>MRRIRTLILAAVLAAGGLGPGVSASAATPGAGMSPATAAAYATKTCGTVQPMDTALANRLNPLLNGKLKGYLTGYRMSCARRVVETVRNRGLARRAAAIAVTTTIVESTMENISEAVDHDSLGLFQQRASWGTAAQRTDPVWATNAFLNRMIALYPNNAWNNTATPIGTICQRVQVSAFPDAYQVQASDGSTIAYNILDALAGRADRPGVFRPGVNDWIFRGAGSLSNWGIPGDQPVAGDWDGDGVDEPGVFRASEHRWYLHGYGHVENWGEPGDLVVAGDWDGDGRDEPGVFRPSEKRWYLLGGGHVDNWGEPNDLPVAGDWNGDGRDEPGVFRPSEKRWYLRGGGHVDNWGEPGDQPVAGDWNADGIDEPGVRRPSTKQWYMRGVTTLNNWGEPGDLAVAGNWS</sequence>
<feature type="chain" id="PRO_5045261314" description="VCBS repeat-containing protein" evidence="1">
    <location>
        <begin position="27"/>
        <end position="406"/>
    </location>
</feature>
<feature type="signal peptide" evidence="1">
    <location>
        <begin position="1"/>
        <end position="26"/>
    </location>
</feature>
<name>A0ABW4AMJ4_9ACTN</name>
<evidence type="ECO:0000313" key="3">
    <source>
        <dbReference type="Proteomes" id="UP001597183"/>
    </source>
</evidence>
<dbReference type="RefSeq" id="WP_317795821.1">
    <property type="nucleotide sequence ID" value="NZ_AP028461.1"/>
</dbReference>
<protein>
    <recommendedName>
        <fullName evidence="4">VCBS repeat-containing protein</fullName>
    </recommendedName>
</protein>
<gene>
    <name evidence="2" type="ORF">ACFQ5G_42680</name>
</gene>
<proteinExistence type="predicted"/>
<comment type="caution">
    <text evidence="2">The sequence shown here is derived from an EMBL/GenBank/DDBJ whole genome shotgun (WGS) entry which is preliminary data.</text>
</comment>
<evidence type="ECO:0008006" key="4">
    <source>
        <dbReference type="Google" id="ProtNLM"/>
    </source>
</evidence>
<dbReference type="EMBL" id="JBHTMK010000054">
    <property type="protein sequence ID" value="MFD1372071.1"/>
    <property type="molecule type" value="Genomic_DNA"/>
</dbReference>
<organism evidence="2 3">
    <name type="scientific">Actinoplanes sichuanensis</name>
    <dbReference type="NCBI Taxonomy" id="512349"/>
    <lineage>
        <taxon>Bacteria</taxon>
        <taxon>Bacillati</taxon>
        <taxon>Actinomycetota</taxon>
        <taxon>Actinomycetes</taxon>
        <taxon>Micromonosporales</taxon>
        <taxon>Micromonosporaceae</taxon>
        <taxon>Actinoplanes</taxon>
    </lineage>
</organism>
<dbReference type="Proteomes" id="UP001597183">
    <property type="component" value="Unassembled WGS sequence"/>
</dbReference>
<evidence type="ECO:0000313" key="2">
    <source>
        <dbReference type="EMBL" id="MFD1372071.1"/>
    </source>
</evidence>
<reference evidence="3" key="1">
    <citation type="journal article" date="2019" name="Int. J. Syst. Evol. Microbiol.">
        <title>The Global Catalogue of Microorganisms (GCM) 10K type strain sequencing project: providing services to taxonomists for standard genome sequencing and annotation.</title>
        <authorList>
            <consortium name="The Broad Institute Genomics Platform"/>
            <consortium name="The Broad Institute Genome Sequencing Center for Infectious Disease"/>
            <person name="Wu L."/>
            <person name="Ma J."/>
        </authorList>
    </citation>
    <scope>NUCLEOTIDE SEQUENCE [LARGE SCALE GENOMIC DNA]</scope>
    <source>
        <strain evidence="3">CCM 7526</strain>
    </source>
</reference>
<keyword evidence="1" id="KW-0732">Signal</keyword>
<keyword evidence="3" id="KW-1185">Reference proteome</keyword>
<accession>A0ABW4AMJ4</accession>